<evidence type="ECO:0000256" key="2">
    <source>
        <dbReference type="ARBA" id="ARBA00023134"/>
    </source>
</evidence>
<evidence type="ECO:0000259" key="4">
    <source>
        <dbReference type="SMART" id="SM00864"/>
    </source>
</evidence>
<dbReference type="Gene3D" id="3.40.50.1440">
    <property type="entry name" value="Tubulin/FtsZ, GTPase domain"/>
    <property type="match status" value="1"/>
</dbReference>
<feature type="coiled-coil region" evidence="3">
    <location>
        <begin position="155"/>
        <end position="182"/>
    </location>
</feature>
<dbReference type="Proteomes" id="UP001622370">
    <property type="component" value="Unassembled WGS sequence"/>
</dbReference>
<dbReference type="InterPro" id="IPR036525">
    <property type="entry name" value="Tubulin/FtsZ_GTPase_sf"/>
</dbReference>
<gene>
    <name evidence="5" type="ORF">ACI76L_01635</name>
</gene>
<evidence type="ECO:0000256" key="3">
    <source>
        <dbReference type="SAM" id="Coils"/>
    </source>
</evidence>
<comment type="caution">
    <text evidence="5">The sequence shown here is derived from an EMBL/GenBank/DDBJ whole genome shotgun (WGS) entry which is preliminary data.</text>
</comment>
<dbReference type="SMART" id="SM00864">
    <property type="entry name" value="Tubulin"/>
    <property type="match status" value="1"/>
</dbReference>
<dbReference type="EMBL" id="JBJGWJ010000001">
    <property type="protein sequence ID" value="MFK8292474.1"/>
    <property type="molecule type" value="Genomic_DNA"/>
</dbReference>
<evidence type="ECO:0000313" key="5">
    <source>
        <dbReference type="EMBL" id="MFK8292474.1"/>
    </source>
</evidence>
<keyword evidence="2" id="KW-0342">GTP-binding</keyword>
<dbReference type="RefSeq" id="WP_203965974.1">
    <property type="nucleotide sequence ID" value="NZ_BOPJ01000002.1"/>
</dbReference>
<feature type="domain" description="Tubulin/FtsZ GTPase" evidence="4">
    <location>
        <begin position="11"/>
        <end position="180"/>
    </location>
</feature>
<dbReference type="InterPro" id="IPR003008">
    <property type="entry name" value="Tubulin_FtsZ_GTPase"/>
</dbReference>
<accession>A0ABW8Q7X0</accession>
<keyword evidence="6" id="KW-1185">Reference proteome</keyword>
<keyword evidence="1" id="KW-0547">Nucleotide-binding</keyword>
<protein>
    <recommendedName>
        <fullName evidence="4">Tubulin/FtsZ GTPase domain-containing protein</fullName>
    </recommendedName>
</protein>
<dbReference type="PANTHER" id="PTHR30314">
    <property type="entry name" value="CELL DIVISION PROTEIN FTSZ-RELATED"/>
    <property type="match status" value="1"/>
</dbReference>
<evidence type="ECO:0000256" key="1">
    <source>
        <dbReference type="ARBA" id="ARBA00022741"/>
    </source>
</evidence>
<name>A0ABW8Q7X0_9FLAO</name>
<proteinExistence type="predicted"/>
<sequence length="182" mass="20555">MKGKITENQKLTKIISVGNAGGNIIDYLHQQQQIKAHFIACDTEEEDLKKRAVSDKLLLEDDNVKELFQADEKAVILVAGLGGTTTRDYVPKIAQYCKNQQIPLYAVVGTPLAFEGENISKKAEGTITELKKYTENVFIIPLEKAKQEYGKLDLLSAFRKVNEEYQQKIKEILDNLLLLQKN</sequence>
<dbReference type="InterPro" id="IPR045061">
    <property type="entry name" value="FtsZ/CetZ"/>
</dbReference>
<reference evidence="5 6" key="1">
    <citation type="journal article" date="2016" name="Sci. Rep.">
        <title>Whole genome sequencing identifies a novel species of the genus Capnocytophaga isolated from dog and cat bite wounds in humans.</title>
        <authorList>
            <person name="Zangenah S."/>
            <person name="Abbasi N."/>
            <person name="Andersson A.F."/>
            <person name="Bergman P."/>
        </authorList>
    </citation>
    <scope>NUCLEOTIDE SEQUENCE [LARGE SCALE GENOMIC DNA]</scope>
    <source>
        <strain evidence="5 6">W5</strain>
    </source>
</reference>
<dbReference type="SUPFAM" id="SSF52490">
    <property type="entry name" value="Tubulin nucleotide-binding domain-like"/>
    <property type="match status" value="1"/>
</dbReference>
<keyword evidence="3" id="KW-0175">Coiled coil</keyword>
<organism evidence="5 6">
    <name type="scientific">Capnocytophaga stomatis</name>
    <dbReference type="NCBI Taxonomy" id="1848904"/>
    <lineage>
        <taxon>Bacteria</taxon>
        <taxon>Pseudomonadati</taxon>
        <taxon>Bacteroidota</taxon>
        <taxon>Flavobacteriia</taxon>
        <taxon>Flavobacteriales</taxon>
        <taxon>Flavobacteriaceae</taxon>
        <taxon>Capnocytophaga</taxon>
    </lineage>
</organism>
<evidence type="ECO:0000313" key="6">
    <source>
        <dbReference type="Proteomes" id="UP001622370"/>
    </source>
</evidence>
<dbReference type="PANTHER" id="PTHR30314:SF3">
    <property type="entry name" value="MITOCHONDRIAL DIVISION PROTEIN FSZA"/>
    <property type="match status" value="1"/>
</dbReference>